<dbReference type="PANTHER" id="PTHR34220:SF7">
    <property type="entry name" value="SENSOR HISTIDINE KINASE YPDA"/>
    <property type="match status" value="1"/>
</dbReference>
<dbReference type="Proteomes" id="UP000280696">
    <property type="component" value="Unassembled WGS sequence"/>
</dbReference>
<dbReference type="InterPro" id="IPR036890">
    <property type="entry name" value="HATPase_C_sf"/>
</dbReference>
<evidence type="ECO:0000313" key="4">
    <source>
        <dbReference type="EMBL" id="RKI90328.1"/>
    </source>
</evidence>
<keyword evidence="1" id="KW-0812">Transmembrane</keyword>
<dbReference type="PANTHER" id="PTHR34220">
    <property type="entry name" value="SENSOR HISTIDINE KINASE YPDA"/>
    <property type="match status" value="1"/>
</dbReference>
<keyword evidence="1" id="KW-1133">Transmembrane helix</keyword>
<dbReference type="InterPro" id="IPR003594">
    <property type="entry name" value="HATPase_dom"/>
</dbReference>
<dbReference type="GO" id="GO:0000155">
    <property type="term" value="F:phosphorelay sensor kinase activity"/>
    <property type="evidence" value="ECO:0007669"/>
    <property type="project" value="InterPro"/>
</dbReference>
<evidence type="ECO:0000259" key="2">
    <source>
        <dbReference type="Pfam" id="PF02518"/>
    </source>
</evidence>
<feature type="domain" description="Signal transduction histidine kinase internal region" evidence="3">
    <location>
        <begin position="420"/>
        <end position="497"/>
    </location>
</feature>
<dbReference type="Gene3D" id="6.10.340.10">
    <property type="match status" value="1"/>
</dbReference>
<comment type="caution">
    <text evidence="4">The sequence shown here is derived from an EMBL/GenBank/DDBJ whole genome shotgun (WGS) entry which is preliminary data.</text>
</comment>
<feature type="transmembrane region" description="Helical" evidence="1">
    <location>
        <begin position="321"/>
        <end position="344"/>
    </location>
</feature>
<protein>
    <submittedName>
        <fullName evidence="4">HAMP domain-containing protein</fullName>
    </submittedName>
</protein>
<dbReference type="InterPro" id="IPR050640">
    <property type="entry name" value="Bact_2-comp_sensor_kinase"/>
</dbReference>
<dbReference type="Pfam" id="PF02518">
    <property type="entry name" value="HATPase_c"/>
    <property type="match status" value="1"/>
</dbReference>
<dbReference type="AlphaFoldDB" id="A0A3A9AGC2"/>
<name>A0A3A9AGC2_9FIRM</name>
<evidence type="ECO:0000313" key="5">
    <source>
        <dbReference type="Proteomes" id="UP000280696"/>
    </source>
</evidence>
<feature type="domain" description="Histidine kinase/HSP90-like ATPase" evidence="2">
    <location>
        <begin position="518"/>
        <end position="619"/>
    </location>
</feature>
<organism evidence="4 5">
    <name type="scientific">Parablautia intestinalis</name>
    <dbReference type="NCBI Taxonomy" id="2320100"/>
    <lineage>
        <taxon>Bacteria</taxon>
        <taxon>Bacillati</taxon>
        <taxon>Bacillota</taxon>
        <taxon>Clostridia</taxon>
        <taxon>Lachnospirales</taxon>
        <taxon>Lachnospiraceae</taxon>
        <taxon>Parablautia</taxon>
    </lineage>
</organism>
<dbReference type="EMBL" id="RAYQ01000015">
    <property type="protein sequence ID" value="RKI90328.1"/>
    <property type="molecule type" value="Genomic_DNA"/>
</dbReference>
<proteinExistence type="predicted"/>
<dbReference type="Pfam" id="PF06580">
    <property type="entry name" value="His_kinase"/>
    <property type="match status" value="1"/>
</dbReference>
<dbReference type="GO" id="GO:0016020">
    <property type="term" value="C:membrane"/>
    <property type="evidence" value="ECO:0007669"/>
    <property type="project" value="InterPro"/>
</dbReference>
<keyword evidence="5" id="KW-1185">Reference proteome</keyword>
<gene>
    <name evidence="4" type="ORF">D7V94_14535</name>
</gene>
<dbReference type="Gene3D" id="3.30.565.10">
    <property type="entry name" value="Histidine kinase-like ATPase, C-terminal domain"/>
    <property type="match status" value="1"/>
</dbReference>
<evidence type="ECO:0000256" key="1">
    <source>
        <dbReference type="SAM" id="Phobius"/>
    </source>
</evidence>
<accession>A0A3A9AGC2</accession>
<reference evidence="4 5" key="1">
    <citation type="submission" date="2018-09" db="EMBL/GenBank/DDBJ databases">
        <title>Murine metabolic-syndrome-specific gut microbial biobank.</title>
        <authorList>
            <person name="Liu C."/>
        </authorList>
    </citation>
    <scope>NUCLEOTIDE SEQUENCE [LARGE SCALE GENOMIC DNA]</scope>
    <source>
        <strain evidence="4 5">0.1xD8-82</strain>
    </source>
</reference>
<sequence>MKNQDFPTFYLNSIAGRPAICMGIIMKKIIRWFRRLFPRFQTKLLIAFLLCTVIPLGIISFVSYSVSRSIAWDKTMDASILAGDQLHVQLSARIRQAENVADALQFKMYTLESANEQKLSTYMDTITQLRNDISLYLSTFDIYQICVFLKDENFGSNEGLYFYPLSRLDLLGVSRQDLESLGASSLWLYRLQIETPFILSSNKKTDSIICSRALFNQGSGQLDYAYFILMDTAEFSNMLTTAFANTDTCGYLAMPDGTVIASSDPALYSRKLSPDLMQRLSDCKTPYFFYEGSYIHAAVLDNGWYQITDIPKSYVTGSTVVLLRTILIALLSALSVTVLVILLISRNLSVRIHTLSEAMEAFRLNPNLPSYEPLTVPKPDDPSLYDEIDMLGLTFEQMQAAIQNNLKSILELSLTEERLKYQLLQSQINPHFLYNILGSVKTCQSLGKLDVADRMISDLTRFYRLTLHKSNDLILLRDELEIATLYLNMEKLCHNNNLDWEIRLESGIENFLICKFTLQPFLENCILHGISAQTPNIRIQISAVYGDDTVIIKISDNGAGIPAEKLKELRQSLKSRTVNYEKHFGVCNVNTRISSEHYGSGHIEIESIPYKYTCIRIEFAQMEGDQIIGLPERIEN</sequence>
<dbReference type="InterPro" id="IPR010559">
    <property type="entry name" value="Sig_transdc_His_kin_internal"/>
</dbReference>
<feature type="transmembrane region" description="Helical" evidence="1">
    <location>
        <begin position="45"/>
        <end position="66"/>
    </location>
</feature>
<keyword evidence="1" id="KW-0472">Membrane</keyword>
<dbReference type="OrthoDB" id="2816297at2"/>
<evidence type="ECO:0000259" key="3">
    <source>
        <dbReference type="Pfam" id="PF06580"/>
    </source>
</evidence>
<dbReference type="SUPFAM" id="SSF55874">
    <property type="entry name" value="ATPase domain of HSP90 chaperone/DNA topoisomerase II/histidine kinase"/>
    <property type="match status" value="1"/>
</dbReference>